<feature type="modified residue" description="Phosphohistidine" evidence="2">
    <location>
        <position position="57"/>
    </location>
</feature>
<dbReference type="CDD" id="cd00088">
    <property type="entry name" value="HPT"/>
    <property type="match status" value="1"/>
</dbReference>
<dbReference type="InterPro" id="IPR008207">
    <property type="entry name" value="Sig_transdc_His_kin_Hpt_dom"/>
</dbReference>
<evidence type="ECO:0000256" key="1">
    <source>
        <dbReference type="ARBA" id="ARBA00023012"/>
    </source>
</evidence>
<evidence type="ECO:0000259" key="3">
    <source>
        <dbReference type="PROSITE" id="PS50894"/>
    </source>
</evidence>
<dbReference type="RefSeq" id="WP_150548871.1">
    <property type="nucleotide sequence ID" value="NZ_LR215729.2"/>
</dbReference>
<dbReference type="InterPro" id="IPR036641">
    <property type="entry name" value="HPT_dom_sf"/>
</dbReference>
<dbReference type="GO" id="GO:0004672">
    <property type="term" value="F:protein kinase activity"/>
    <property type="evidence" value="ECO:0007669"/>
    <property type="project" value="UniProtKB-ARBA"/>
</dbReference>
<dbReference type="Gene3D" id="1.20.120.160">
    <property type="entry name" value="HPT domain"/>
    <property type="match status" value="1"/>
</dbReference>
<proteinExistence type="predicted"/>
<dbReference type="PROSITE" id="PS50894">
    <property type="entry name" value="HPT"/>
    <property type="match status" value="1"/>
</dbReference>
<protein>
    <recommendedName>
        <fullName evidence="3">HPt domain-containing protein</fullName>
    </recommendedName>
</protein>
<dbReference type="SUPFAM" id="SSF47226">
    <property type="entry name" value="Histidine-containing phosphotransfer domain, HPT domain"/>
    <property type="match status" value="1"/>
</dbReference>
<dbReference type="Pfam" id="PF01627">
    <property type="entry name" value="Hpt"/>
    <property type="match status" value="1"/>
</dbReference>
<keyword evidence="2" id="KW-0597">Phosphoprotein</keyword>
<accession>A0A653E6K0</accession>
<dbReference type="AlphaFoldDB" id="A0A653E6K0"/>
<evidence type="ECO:0000313" key="4">
    <source>
        <dbReference type="EMBL" id="VEV98350.1"/>
    </source>
</evidence>
<evidence type="ECO:0000256" key="2">
    <source>
        <dbReference type="PROSITE-ProRule" id="PRU00110"/>
    </source>
</evidence>
<reference evidence="4" key="1">
    <citation type="submission" date="2019-02" db="EMBL/GenBank/DDBJ databases">
        <authorList>
            <consortium name="Genoscope - CEA"/>
            <person name="William W."/>
        </authorList>
    </citation>
    <scope>NUCLEOTIDE SEQUENCE [LARGE SCALE GENOMIC DNA]</scope>
    <source>
        <strain evidence="4">YSy11</strain>
    </source>
</reference>
<name>A0A653E6K0_9PSED</name>
<dbReference type="GO" id="GO:0000160">
    <property type="term" value="P:phosphorelay signal transduction system"/>
    <property type="evidence" value="ECO:0007669"/>
    <property type="project" value="UniProtKB-KW"/>
</dbReference>
<dbReference type="SMART" id="SM00073">
    <property type="entry name" value="HPT"/>
    <property type="match status" value="1"/>
</dbReference>
<keyword evidence="1" id="KW-0902">Two-component regulatory system</keyword>
<feature type="domain" description="HPt" evidence="3">
    <location>
        <begin position="18"/>
        <end position="117"/>
    </location>
</feature>
<dbReference type="EMBL" id="LR215729">
    <property type="protein sequence ID" value="VEV98350.1"/>
    <property type="molecule type" value="Genomic_DNA"/>
</dbReference>
<organism evidence="4">
    <name type="scientific">Pseudomonas marincola</name>
    <dbReference type="NCBI Taxonomy" id="437900"/>
    <lineage>
        <taxon>Bacteria</taxon>
        <taxon>Pseudomonadati</taxon>
        <taxon>Pseudomonadota</taxon>
        <taxon>Gammaproteobacteria</taxon>
        <taxon>Pseudomonadales</taxon>
        <taxon>Pseudomonadaceae</taxon>
        <taxon>Pseudomonas</taxon>
    </lineage>
</organism>
<gene>
    <name evidence="4" type="ORF">PMYSY11_3306</name>
</gene>
<sequence>MNSSPIDMDILLALEDLMGADFPLLLKTFQIDTAERLAKLQRACAQADRAQLHLTAHSLKGSSSNMGATELTELCRELELAADNQPLAVLEALVAQLQVQCARLDRALAVELQRLNA</sequence>